<proteinExistence type="inferred from homology"/>
<dbReference type="GO" id="GO:0030154">
    <property type="term" value="P:cell differentiation"/>
    <property type="evidence" value="ECO:0007669"/>
    <property type="project" value="UniProtKB-KW"/>
</dbReference>
<evidence type="ECO:0000313" key="7">
    <source>
        <dbReference type="Proteomes" id="UP001055439"/>
    </source>
</evidence>
<keyword evidence="5" id="KW-0287">Flowering</keyword>
<dbReference type="AlphaFoldDB" id="A0A9E7EFV5"/>
<dbReference type="GO" id="GO:0009908">
    <property type="term" value="P:flower development"/>
    <property type="evidence" value="ECO:0007669"/>
    <property type="project" value="UniProtKB-KW"/>
</dbReference>
<reference evidence="6" key="1">
    <citation type="submission" date="2022-05" db="EMBL/GenBank/DDBJ databases">
        <title>The Musa troglodytarum L. genome provides insights into the mechanism of non-climacteric behaviour and enrichment of carotenoids.</title>
        <authorList>
            <person name="Wang J."/>
        </authorList>
    </citation>
    <scope>NUCLEOTIDE SEQUENCE</scope>
    <source>
        <tissue evidence="6">Leaf</tissue>
    </source>
</reference>
<evidence type="ECO:0000256" key="4">
    <source>
        <dbReference type="ARBA" id="ARBA00023054"/>
    </source>
</evidence>
<evidence type="ECO:0000256" key="1">
    <source>
        <dbReference type="ARBA" id="ARBA00005405"/>
    </source>
</evidence>
<organism evidence="6 7">
    <name type="scientific">Musa troglodytarum</name>
    <name type="common">fe'i banana</name>
    <dbReference type="NCBI Taxonomy" id="320322"/>
    <lineage>
        <taxon>Eukaryota</taxon>
        <taxon>Viridiplantae</taxon>
        <taxon>Streptophyta</taxon>
        <taxon>Embryophyta</taxon>
        <taxon>Tracheophyta</taxon>
        <taxon>Spermatophyta</taxon>
        <taxon>Magnoliopsida</taxon>
        <taxon>Liliopsida</taxon>
        <taxon>Zingiberales</taxon>
        <taxon>Musaceae</taxon>
        <taxon>Musa</taxon>
    </lineage>
</organism>
<evidence type="ECO:0000256" key="2">
    <source>
        <dbReference type="ARBA" id="ARBA00022473"/>
    </source>
</evidence>
<dbReference type="PANTHER" id="PTHR33405:SF4">
    <property type="entry name" value="PROTEIN FLX-LIKE 2"/>
    <property type="match status" value="1"/>
</dbReference>
<keyword evidence="2" id="KW-0217">Developmental protein</keyword>
<evidence type="ECO:0000256" key="3">
    <source>
        <dbReference type="ARBA" id="ARBA00022782"/>
    </source>
</evidence>
<comment type="similarity">
    <text evidence="1">Belongs to the FLX family.</text>
</comment>
<dbReference type="PANTHER" id="PTHR33405">
    <property type="entry name" value="PROTEIN FLX-LIKE 2"/>
    <property type="match status" value="1"/>
</dbReference>
<dbReference type="Proteomes" id="UP001055439">
    <property type="component" value="Chromosome 1"/>
</dbReference>
<dbReference type="EMBL" id="CP097502">
    <property type="protein sequence ID" value="URD76645.1"/>
    <property type="molecule type" value="Genomic_DNA"/>
</dbReference>
<keyword evidence="4" id="KW-0175">Coiled coil</keyword>
<keyword evidence="7" id="KW-1185">Reference proteome</keyword>
<dbReference type="InterPro" id="IPR040353">
    <property type="entry name" value="FLX/FLX-like"/>
</dbReference>
<gene>
    <name evidence="6" type="ORF">MUK42_37354</name>
</gene>
<name>A0A9E7EFV5_9LILI</name>
<dbReference type="OrthoDB" id="1911379at2759"/>
<sequence>MLLDNISKMEADLKASEPVSVDLQQSLVVARQELISSVQQLTEDLQRRHGNAQQSPSLMSELEVLRQEYQDCRATYDYERKLHMDHYESLQVMEKNYVSMERGPSVGAVSYDRAVAGSVAARALHDAPRGHAYGASKGFSYSSPRVAASNASGGSSYDGPRGTGYDASVASGYDGHGECCCSLWINKCNILWSSSSFTTLWFNTTSNIWIWADSACLLINTRSTIRIEAPFKARGERKPLGLPSIHGGEEAFDHLNSVVSRIIATLLLQACVALFKKTQFKRGFAACMPAMDAVKGTLLWPLNLVVTFEQDEHKLKL</sequence>
<accession>A0A9E7EFV5</accession>
<evidence type="ECO:0000313" key="6">
    <source>
        <dbReference type="EMBL" id="URD76645.1"/>
    </source>
</evidence>
<evidence type="ECO:0000256" key="5">
    <source>
        <dbReference type="ARBA" id="ARBA00023089"/>
    </source>
</evidence>
<keyword evidence="3" id="KW-0221">Differentiation</keyword>
<protein>
    <submittedName>
        <fullName evidence="6">Uncharacterized protein</fullName>
    </submittedName>
</protein>